<accession>A0A6V7DZ37</accession>
<name>A0A6V7DZ37_9XANT</name>
<organism evidence="2">
    <name type="scientific">Xanthomonas hortorum pv. gardneri</name>
    <dbReference type="NCBI Taxonomy" id="2754056"/>
    <lineage>
        <taxon>Bacteria</taxon>
        <taxon>Pseudomonadati</taxon>
        <taxon>Pseudomonadota</taxon>
        <taxon>Gammaproteobacteria</taxon>
        <taxon>Lysobacterales</taxon>
        <taxon>Lysobacteraceae</taxon>
        <taxon>Xanthomonas</taxon>
    </lineage>
</organism>
<evidence type="ECO:0000313" key="2">
    <source>
        <dbReference type="EMBL" id="CAD0343539.1"/>
    </source>
</evidence>
<dbReference type="RefSeq" id="WP_006450835.1">
    <property type="nucleotide sequence ID" value="NZ_JAHMII010000062.1"/>
</dbReference>
<dbReference type="EMBL" id="LR828253">
    <property type="protein sequence ID" value="CAD0343528.1"/>
    <property type="molecule type" value="Genomic_DNA"/>
</dbReference>
<keyword evidence="1" id="KW-1133">Transmembrane helix</keyword>
<dbReference type="AlphaFoldDB" id="A0A6V7DZ37"/>
<gene>
    <name evidence="2" type="ORF">CFBP8129_29360</name>
</gene>
<dbReference type="EMBL" id="LR828253">
    <property type="protein sequence ID" value="CAD0343539.1"/>
    <property type="molecule type" value="Genomic_DNA"/>
</dbReference>
<keyword evidence="1" id="KW-0812">Transmembrane</keyword>
<feature type="transmembrane region" description="Helical" evidence="1">
    <location>
        <begin position="52"/>
        <end position="68"/>
    </location>
</feature>
<reference evidence="2" key="1">
    <citation type="submission" date="2020-07" db="EMBL/GenBank/DDBJ databases">
        <authorList>
            <person name="Pothier F. J."/>
        </authorList>
    </citation>
    <scope>NUCLEOTIDE SEQUENCE</scope>
    <source>
        <strain evidence="2">CFBP 8129</strain>
    </source>
</reference>
<sequence length="156" mass="17437">MSAQPNVHQDILSRAASRWVRWGIPAFWLGWGVLYTVGVLTRDPRVTTGGPWHWIVPALVVVMALRWLRQPARWAQVYDAGDALLVEHQGRRQRIDLRDLRAVEPAWLIPPVRLALQVQAGDAPVIFLPARGRSAELLATDLMARADARRVTTGAA</sequence>
<protein>
    <submittedName>
        <fullName evidence="2">Uncharacterized protein</fullName>
    </submittedName>
</protein>
<keyword evidence="1" id="KW-0472">Membrane</keyword>
<evidence type="ECO:0000256" key="1">
    <source>
        <dbReference type="SAM" id="Phobius"/>
    </source>
</evidence>
<proteinExistence type="predicted"/>
<feature type="transmembrane region" description="Helical" evidence="1">
    <location>
        <begin position="20"/>
        <end position="40"/>
    </location>
</feature>